<accession>A0A9X1UNT5</accession>
<dbReference type="EMBL" id="JAKLJA010000079">
    <property type="protein sequence ID" value="MCG5078897.1"/>
    <property type="molecule type" value="Genomic_DNA"/>
</dbReference>
<dbReference type="SUPFAM" id="SSF55298">
    <property type="entry name" value="YjgF-like"/>
    <property type="match status" value="1"/>
</dbReference>
<dbReference type="InterPro" id="IPR006175">
    <property type="entry name" value="YjgF/YER057c/UK114"/>
</dbReference>
<reference evidence="1" key="1">
    <citation type="submission" date="2022-01" db="EMBL/GenBank/DDBJ databases">
        <title>Genome sequence and assembly of Parabukholderia sp. RG36.</title>
        <authorList>
            <person name="Chhetri G."/>
        </authorList>
    </citation>
    <scope>NUCLEOTIDE SEQUENCE</scope>
    <source>
        <strain evidence="1">RG36</strain>
    </source>
</reference>
<proteinExistence type="predicted"/>
<dbReference type="RefSeq" id="WP_238468868.1">
    <property type="nucleotide sequence ID" value="NZ_JAKLJA010000079.1"/>
</dbReference>
<sequence length="115" mass="12718">MINRITPNNRASRAVEYGDFFVTGGLIADDMSADIGGQTAQVLAQIDELLAAARLTKNHLTRIQIWLSNIDNFEGMNAVYDKWVDGSEKPVRATVESRLADPGYLIEVQAFAYRG</sequence>
<name>A0A9X1UNT5_9BURK</name>
<dbReference type="Gene3D" id="3.30.1330.40">
    <property type="entry name" value="RutC-like"/>
    <property type="match status" value="1"/>
</dbReference>
<dbReference type="PANTHER" id="PTHR47328:SF1">
    <property type="entry name" value="RUTC FAMILY PROTEIN YOAB"/>
    <property type="match status" value="1"/>
</dbReference>
<dbReference type="Proteomes" id="UP001139308">
    <property type="component" value="Unassembled WGS sequence"/>
</dbReference>
<comment type="caution">
    <text evidence="1">The sequence shown here is derived from an EMBL/GenBank/DDBJ whole genome shotgun (WGS) entry which is preliminary data.</text>
</comment>
<organism evidence="1 2">
    <name type="scientific">Paraburkholderia tagetis</name>
    <dbReference type="NCBI Taxonomy" id="2913261"/>
    <lineage>
        <taxon>Bacteria</taxon>
        <taxon>Pseudomonadati</taxon>
        <taxon>Pseudomonadota</taxon>
        <taxon>Betaproteobacteria</taxon>
        <taxon>Burkholderiales</taxon>
        <taxon>Burkholderiaceae</taxon>
        <taxon>Paraburkholderia</taxon>
    </lineage>
</organism>
<dbReference type="Pfam" id="PF01042">
    <property type="entry name" value="Ribonuc_L-PSP"/>
    <property type="match status" value="1"/>
</dbReference>
<gene>
    <name evidence="1" type="ORF">L5014_37250</name>
</gene>
<evidence type="ECO:0000313" key="2">
    <source>
        <dbReference type="Proteomes" id="UP001139308"/>
    </source>
</evidence>
<dbReference type="InterPro" id="IPR035709">
    <property type="entry name" value="YoaB-like"/>
</dbReference>
<evidence type="ECO:0000313" key="1">
    <source>
        <dbReference type="EMBL" id="MCG5078897.1"/>
    </source>
</evidence>
<keyword evidence="2" id="KW-1185">Reference proteome</keyword>
<dbReference type="PANTHER" id="PTHR47328">
    <property type="match status" value="1"/>
</dbReference>
<dbReference type="AlphaFoldDB" id="A0A9X1UNT5"/>
<protein>
    <submittedName>
        <fullName evidence="1">RidA family protein</fullName>
    </submittedName>
</protein>
<dbReference type="InterPro" id="IPR035959">
    <property type="entry name" value="RutC-like_sf"/>
</dbReference>
<dbReference type="CDD" id="cd06150">
    <property type="entry name" value="YjgF_YER057c_UK114_like_2"/>
    <property type="match status" value="1"/>
</dbReference>